<reference evidence="1 2" key="1">
    <citation type="submission" date="2019-04" db="EMBL/GenBank/DDBJ databases">
        <title>Fungal friends and foes A comparative genomics study of 23 Aspergillus species from section Flavi.</title>
        <authorList>
            <consortium name="DOE Joint Genome Institute"/>
            <person name="Kjaerbolling I."/>
            <person name="Vesth T.C."/>
            <person name="Frisvad J.C."/>
            <person name="Nybo J.L."/>
            <person name="Theobald S."/>
            <person name="Kildgaard S."/>
            <person name="Petersen T.I."/>
            <person name="Kuo A."/>
            <person name="Sato A."/>
            <person name="Lyhne E.K."/>
            <person name="Kogle M.E."/>
            <person name="Wiebenga A."/>
            <person name="Kun R.S."/>
            <person name="Lubbers R.J."/>
            <person name="Makela M.R."/>
            <person name="Barry K."/>
            <person name="Chovatia M."/>
            <person name="Clum A."/>
            <person name="Daum C."/>
            <person name="Haridas S."/>
            <person name="He G."/>
            <person name="LaButti K."/>
            <person name="Lipzen A."/>
            <person name="Mondo S."/>
            <person name="Pangilinan J."/>
            <person name="Riley R."/>
            <person name="Salamov A."/>
            <person name="Simmons B.A."/>
            <person name="Magnuson J.K."/>
            <person name="Henrissat B."/>
            <person name="Mortensen U.H."/>
            <person name="Larsen T.O."/>
            <person name="De vries R.P."/>
            <person name="Grigoriev I.V."/>
            <person name="Machida M."/>
            <person name="Baker S.E."/>
            <person name="Andersen M.R."/>
        </authorList>
    </citation>
    <scope>NUCLEOTIDE SEQUENCE [LARGE SCALE GENOMIC DNA]</scope>
    <source>
        <strain evidence="1 2">CBS 117618</strain>
    </source>
</reference>
<keyword evidence="2" id="KW-1185">Reference proteome</keyword>
<name>A0A5N6DL66_ASPPA</name>
<gene>
    <name evidence="1" type="ORF">BDV34DRAFT_225160</name>
</gene>
<dbReference type="EMBL" id="ML734968">
    <property type="protein sequence ID" value="KAB8205767.1"/>
    <property type="molecule type" value="Genomic_DNA"/>
</dbReference>
<evidence type="ECO:0000313" key="2">
    <source>
        <dbReference type="Proteomes" id="UP000326532"/>
    </source>
</evidence>
<dbReference type="VEuPathDB" id="FungiDB:BDV34DRAFT_225160"/>
<sequence>MATYANGQGAPELIAEDNAAFIIIIMRVSRKELSRHCSGPSMVEVKGKVSPGGGNTISLWLPIFVIEPGEQCYRQTVDSEVDLSPIVVTEGISGSADVGKAAAIRVGGFGGSDVNPLGRMENVNFHSDWQIRSGNLKPLDSYFGTDTSGLCRDNGKEWLH</sequence>
<evidence type="ECO:0000313" key="1">
    <source>
        <dbReference type="EMBL" id="KAB8205767.1"/>
    </source>
</evidence>
<proteinExistence type="predicted"/>
<dbReference type="AlphaFoldDB" id="A0A5N6DL66"/>
<dbReference type="Proteomes" id="UP000326532">
    <property type="component" value="Unassembled WGS sequence"/>
</dbReference>
<protein>
    <submittedName>
        <fullName evidence="1">Uncharacterized protein</fullName>
    </submittedName>
</protein>
<accession>A0A5N6DL66</accession>
<organism evidence="1 2">
    <name type="scientific">Aspergillus parasiticus</name>
    <dbReference type="NCBI Taxonomy" id="5067"/>
    <lineage>
        <taxon>Eukaryota</taxon>
        <taxon>Fungi</taxon>
        <taxon>Dikarya</taxon>
        <taxon>Ascomycota</taxon>
        <taxon>Pezizomycotina</taxon>
        <taxon>Eurotiomycetes</taxon>
        <taxon>Eurotiomycetidae</taxon>
        <taxon>Eurotiales</taxon>
        <taxon>Aspergillaceae</taxon>
        <taxon>Aspergillus</taxon>
        <taxon>Aspergillus subgen. Circumdati</taxon>
    </lineage>
</organism>